<name>A0A4Y2S536_ARAVE</name>
<evidence type="ECO:0000313" key="3">
    <source>
        <dbReference type="Proteomes" id="UP000499080"/>
    </source>
</evidence>
<evidence type="ECO:0000313" key="2">
    <source>
        <dbReference type="EMBL" id="GBN82726.1"/>
    </source>
</evidence>
<protein>
    <submittedName>
        <fullName evidence="2">Uncharacterized protein</fullName>
    </submittedName>
</protein>
<dbReference type="EMBL" id="BGPR01019714">
    <property type="protein sequence ID" value="GBN82726.1"/>
    <property type="molecule type" value="Genomic_DNA"/>
</dbReference>
<keyword evidence="3" id="KW-1185">Reference proteome</keyword>
<sequence>MNVIMMMIVIEFLIPPVVNLTTWDRQNGRLSIFVSPFPATWESLTSFPGPFFGQPVYSQNCSTGDGNTDDIADFSNGLNAVGFCETVKR</sequence>
<keyword evidence="1" id="KW-0732">Signal</keyword>
<feature type="signal peptide" evidence="1">
    <location>
        <begin position="1"/>
        <end position="20"/>
    </location>
</feature>
<organism evidence="2 3">
    <name type="scientific">Araneus ventricosus</name>
    <name type="common">Orbweaver spider</name>
    <name type="synonym">Epeira ventricosa</name>
    <dbReference type="NCBI Taxonomy" id="182803"/>
    <lineage>
        <taxon>Eukaryota</taxon>
        <taxon>Metazoa</taxon>
        <taxon>Ecdysozoa</taxon>
        <taxon>Arthropoda</taxon>
        <taxon>Chelicerata</taxon>
        <taxon>Arachnida</taxon>
        <taxon>Araneae</taxon>
        <taxon>Araneomorphae</taxon>
        <taxon>Entelegynae</taxon>
        <taxon>Araneoidea</taxon>
        <taxon>Araneidae</taxon>
        <taxon>Araneus</taxon>
    </lineage>
</organism>
<evidence type="ECO:0000256" key="1">
    <source>
        <dbReference type="SAM" id="SignalP"/>
    </source>
</evidence>
<dbReference type="Proteomes" id="UP000499080">
    <property type="component" value="Unassembled WGS sequence"/>
</dbReference>
<proteinExistence type="predicted"/>
<dbReference type="AlphaFoldDB" id="A0A4Y2S536"/>
<gene>
    <name evidence="2" type="ORF">AVEN_228417_1</name>
</gene>
<reference evidence="2 3" key="1">
    <citation type="journal article" date="2019" name="Sci. Rep.">
        <title>Orb-weaving spider Araneus ventricosus genome elucidates the spidroin gene catalogue.</title>
        <authorList>
            <person name="Kono N."/>
            <person name="Nakamura H."/>
            <person name="Ohtoshi R."/>
            <person name="Moran D.A.P."/>
            <person name="Shinohara A."/>
            <person name="Yoshida Y."/>
            <person name="Fujiwara M."/>
            <person name="Mori M."/>
            <person name="Tomita M."/>
            <person name="Arakawa K."/>
        </authorList>
    </citation>
    <scope>NUCLEOTIDE SEQUENCE [LARGE SCALE GENOMIC DNA]</scope>
</reference>
<accession>A0A4Y2S536</accession>
<comment type="caution">
    <text evidence="2">The sequence shown here is derived from an EMBL/GenBank/DDBJ whole genome shotgun (WGS) entry which is preliminary data.</text>
</comment>
<feature type="chain" id="PRO_5021359037" evidence="1">
    <location>
        <begin position="21"/>
        <end position="89"/>
    </location>
</feature>